<comment type="caution">
    <text evidence="2">The sequence shown here is derived from an EMBL/GenBank/DDBJ whole genome shotgun (WGS) entry which is preliminary data.</text>
</comment>
<feature type="transmembrane region" description="Helical" evidence="1">
    <location>
        <begin position="40"/>
        <end position="62"/>
    </location>
</feature>
<feature type="transmembrane region" description="Helical" evidence="1">
    <location>
        <begin position="208"/>
        <end position="230"/>
    </location>
</feature>
<keyword evidence="1" id="KW-0472">Membrane</keyword>
<feature type="transmembrane region" description="Helical" evidence="1">
    <location>
        <begin position="236"/>
        <end position="256"/>
    </location>
</feature>
<sequence>MTATGARPVPDPIADRPAAEDPITAELLDLAAAMANRLRLVGYVACAALVLSAVPTVINLSTGDLGGAAPWALLVLSQAVLLWYAYRPAGHRSWAAAAAVAMDRSPWRPVRARLVRAGRLSAVVEVADGAGFAPVRVLLFTRAHQVMVNRVGTVWLVGPERGWSFLRVAGSHSFFPARPLRHSPGGTPVAAVEEHEVTRGVARTLRSLTLLPTLQIPLMVPVSYLASIPIGALDWWPIAATSTALAVVGVLVPLRLKWGNVRLPAMVDDGPWVRVPAHVTPWRVRPDGTATATVALHFDDGAKRTATLPAAGVDVLGAIWSTGSLWFIGSPDPGKTVAAGFPGCPLLAFAKIGPDR</sequence>
<keyword evidence="3" id="KW-1185">Reference proteome</keyword>
<accession>A0A2S6GBG4</accession>
<evidence type="ECO:0000313" key="2">
    <source>
        <dbReference type="EMBL" id="PPK61087.1"/>
    </source>
</evidence>
<organism evidence="2 3">
    <name type="scientific">Actinokineospora auranticolor</name>
    <dbReference type="NCBI Taxonomy" id="155976"/>
    <lineage>
        <taxon>Bacteria</taxon>
        <taxon>Bacillati</taxon>
        <taxon>Actinomycetota</taxon>
        <taxon>Actinomycetes</taxon>
        <taxon>Pseudonocardiales</taxon>
        <taxon>Pseudonocardiaceae</taxon>
        <taxon>Actinokineospora</taxon>
    </lineage>
</organism>
<evidence type="ECO:0000313" key="3">
    <source>
        <dbReference type="Proteomes" id="UP000239203"/>
    </source>
</evidence>
<reference evidence="2 3" key="1">
    <citation type="submission" date="2018-02" db="EMBL/GenBank/DDBJ databases">
        <title>Genomic Encyclopedia of Archaeal and Bacterial Type Strains, Phase II (KMG-II): from individual species to whole genera.</title>
        <authorList>
            <person name="Goeker M."/>
        </authorList>
    </citation>
    <scope>NUCLEOTIDE SEQUENCE [LARGE SCALE GENOMIC DNA]</scope>
    <source>
        <strain evidence="2 3">YU 961-1</strain>
    </source>
</reference>
<proteinExistence type="predicted"/>
<protein>
    <submittedName>
        <fullName evidence="2">Uncharacterized protein</fullName>
    </submittedName>
</protein>
<feature type="transmembrane region" description="Helical" evidence="1">
    <location>
        <begin position="68"/>
        <end position="86"/>
    </location>
</feature>
<gene>
    <name evidence="2" type="ORF">CLV40_1449</name>
</gene>
<dbReference type="AlphaFoldDB" id="A0A2S6GBG4"/>
<keyword evidence="1" id="KW-1133">Transmembrane helix</keyword>
<dbReference type="RefSeq" id="WP_104483561.1">
    <property type="nucleotide sequence ID" value="NZ_CP154825.1"/>
</dbReference>
<name>A0A2S6GBG4_9PSEU</name>
<dbReference type="OrthoDB" id="3678714at2"/>
<dbReference type="EMBL" id="PTIX01000044">
    <property type="protein sequence ID" value="PPK61087.1"/>
    <property type="molecule type" value="Genomic_DNA"/>
</dbReference>
<dbReference type="Proteomes" id="UP000239203">
    <property type="component" value="Unassembled WGS sequence"/>
</dbReference>
<evidence type="ECO:0000256" key="1">
    <source>
        <dbReference type="SAM" id="Phobius"/>
    </source>
</evidence>
<keyword evidence="1" id="KW-0812">Transmembrane</keyword>